<feature type="region of interest" description="Disordered" evidence="1">
    <location>
        <begin position="29"/>
        <end position="113"/>
    </location>
</feature>
<organism evidence="2 3">
    <name type="scientific">Zootermopsis nevadensis</name>
    <name type="common">Dampwood termite</name>
    <dbReference type="NCBI Taxonomy" id="136037"/>
    <lineage>
        <taxon>Eukaryota</taxon>
        <taxon>Metazoa</taxon>
        <taxon>Ecdysozoa</taxon>
        <taxon>Arthropoda</taxon>
        <taxon>Hexapoda</taxon>
        <taxon>Insecta</taxon>
        <taxon>Pterygota</taxon>
        <taxon>Neoptera</taxon>
        <taxon>Polyneoptera</taxon>
        <taxon>Dictyoptera</taxon>
        <taxon>Blattodea</taxon>
        <taxon>Blattoidea</taxon>
        <taxon>Termitoidae</taxon>
        <taxon>Termopsidae</taxon>
        <taxon>Zootermopsis</taxon>
    </lineage>
</organism>
<dbReference type="AlphaFoldDB" id="A0A067QLW8"/>
<dbReference type="STRING" id="136037.A0A067QLW8"/>
<keyword evidence="3" id="KW-1185">Reference proteome</keyword>
<dbReference type="EMBL" id="KK853272">
    <property type="protein sequence ID" value="KDR09131.1"/>
    <property type="molecule type" value="Genomic_DNA"/>
</dbReference>
<accession>A0A067QLW8</accession>
<feature type="compositionally biased region" description="Polar residues" evidence="1">
    <location>
        <begin position="104"/>
        <end position="113"/>
    </location>
</feature>
<evidence type="ECO:0000313" key="3">
    <source>
        <dbReference type="Proteomes" id="UP000027135"/>
    </source>
</evidence>
<reference evidence="2 3" key="1">
    <citation type="journal article" date="2014" name="Nat. Commun.">
        <title>Molecular traces of alternative social organization in a termite genome.</title>
        <authorList>
            <person name="Terrapon N."/>
            <person name="Li C."/>
            <person name="Robertson H.M."/>
            <person name="Ji L."/>
            <person name="Meng X."/>
            <person name="Booth W."/>
            <person name="Chen Z."/>
            <person name="Childers C.P."/>
            <person name="Glastad K.M."/>
            <person name="Gokhale K."/>
            <person name="Gowin J."/>
            <person name="Gronenberg W."/>
            <person name="Hermansen R.A."/>
            <person name="Hu H."/>
            <person name="Hunt B.G."/>
            <person name="Huylmans A.K."/>
            <person name="Khalil S.M."/>
            <person name="Mitchell R.D."/>
            <person name="Munoz-Torres M.C."/>
            <person name="Mustard J.A."/>
            <person name="Pan H."/>
            <person name="Reese J.T."/>
            <person name="Scharf M.E."/>
            <person name="Sun F."/>
            <person name="Vogel H."/>
            <person name="Xiao J."/>
            <person name="Yang W."/>
            <person name="Yang Z."/>
            <person name="Yang Z."/>
            <person name="Zhou J."/>
            <person name="Zhu J."/>
            <person name="Brent C.S."/>
            <person name="Elsik C.G."/>
            <person name="Goodisman M.A."/>
            <person name="Liberles D.A."/>
            <person name="Roe R.M."/>
            <person name="Vargo E.L."/>
            <person name="Vilcinskas A."/>
            <person name="Wang J."/>
            <person name="Bornberg-Bauer E."/>
            <person name="Korb J."/>
            <person name="Zhang G."/>
            <person name="Liebig J."/>
        </authorList>
    </citation>
    <scope>NUCLEOTIDE SEQUENCE [LARGE SCALE GENOMIC DNA]</scope>
    <source>
        <tissue evidence="2">Whole organism</tissue>
    </source>
</reference>
<name>A0A067QLW8_ZOONE</name>
<gene>
    <name evidence="2" type="ORF">L798_00738</name>
</gene>
<proteinExistence type="predicted"/>
<evidence type="ECO:0000256" key="1">
    <source>
        <dbReference type="SAM" id="MobiDB-lite"/>
    </source>
</evidence>
<sequence>MGVMAPRPIFLGDRLWFFNYPHTAPQHQGLPEPSLISAPPNFMPHHGHTLSPLLGLPQPHPPQHCQPLPSSLVTPHHGYQHPTNMGLAMHQPSSSQFSSTSSSVQGVPENSNG</sequence>
<evidence type="ECO:0000313" key="2">
    <source>
        <dbReference type="EMBL" id="KDR09131.1"/>
    </source>
</evidence>
<feature type="compositionally biased region" description="Low complexity" evidence="1">
    <location>
        <begin position="93"/>
        <end position="103"/>
    </location>
</feature>
<protein>
    <submittedName>
        <fullName evidence="2">Uncharacterized protein</fullName>
    </submittedName>
</protein>
<dbReference type="Proteomes" id="UP000027135">
    <property type="component" value="Unassembled WGS sequence"/>
</dbReference>
<dbReference type="InParanoid" id="A0A067QLW8"/>